<dbReference type="InterPro" id="IPR051055">
    <property type="entry name" value="PIF1_helicase"/>
</dbReference>
<sequence length="219" mass="24596">MISCEFLVELEKNISIGKQNIQNEPTFGGLNILLCRDFHRFPPVAAPNDGLYMPAQPGHDKLEQCVGQTLYEELSTVVILKEQMRVDIEMLRGQIVKHTNDPGATNFDTERWNNVSLVTPQHRVHRAWNEMALQKHCHKTQGRIYICCAEDTVKGAELNLAEEYAMALRTKNETKSDLPETVSFAIGACVMVVQNINTDLDLANGAHGTIVDIILRPDK</sequence>
<name>A0A6A4IGF0_9AGAR</name>
<protein>
    <recommendedName>
        <fullName evidence="3">DNA helicase</fullName>
    </recommendedName>
</protein>
<dbReference type="PANTHER" id="PTHR47642">
    <property type="entry name" value="ATP-DEPENDENT DNA HELICASE"/>
    <property type="match status" value="1"/>
</dbReference>
<reference evidence="1" key="1">
    <citation type="journal article" date="2019" name="Environ. Microbiol.">
        <title>Fungal ecological strategies reflected in gene transcription - a case study of two litter decomposers.</title>
        <authorList>
            <person name="Barbi F."/>
            <person name="Kohler A."/>
            <person name="Barry K."/>
            <person name="Baskaran P."/>
            <person name="Daum C."/>
            <person name="Fauchery L."/>
            <person name="Ihrmark K."/>
            <person name="Kuo A."/>
            <person name="LaButti K."/>
            <person name="Lipzen A."/>
            <person name="Morin E."/>
            <person name="Grigoriev I.V."/>
            <person name="Henrissat B."/>
            <person name="Lindahl B."/>
            <person name="Martin F."/>
        </authorList>
    </citation>
    <scope>NUCLEOTIDE SEQUENCE</scope>
    <source>
        <strain evidence="1">JB14</strain>
    </source>
</reference>
<organism evidence="1 2">
    <name type="scientific">Gymnopus androsaceus JB14</name>
    <dbReference type="NCBI Taxonomy" id="1447944"/>
    <lineage>
        <taxon>Eukaryota</taxon>
        <taxon>Fungi</taxon>
        <taxon>Dikarya</taxon>
        <taxon>Basidiomycota</taxon>
        <taxon>Agaricomycotina</taxon>
        <taxon>Agaricomycetes</taxon>
        <taxon>Agaricomycetidae</taxon>
        <taxon>Agaricales</taxon>
        <taxon>Marasmiineae</taxon>
        <taxon>Omphalotaceae</taxon>
        <taxon>Gymnopus</taxon>
    </lineage>
</organism>
<dbReference type="AlphaFoldDB" id="A0A6A4IGF0"/>
<accession>A0A6A4IGF0</accession>
<gene>
    <name evidence="1" type="ORF">BT96DRAFT_953836</name>
</gene>
<dbReference type="EMBL" id="ML769389">
    <property type="protein sequence ID" value="KAE9409060.1"/>
    <property type="molecule type" value="Genomic_DNA"/>
</dbReference>
<dbReference type="Proteomes" id="UP000799118">
    <property type="component" value="Unassembled WGS sequence"/>
</dbReference>
<evidence type="ECO:0000313" key="1">
    <source>
        <dbReference type="EMBL" id="KAE9409060.1"/>
    </source>
</evidence>
<evidence type="ECO:0000313" key="2">
    <source>
        <dbReference type="Proteomes" id="UP000799118"/>
    </source>
</evidence>
<evidence type="ECO:0008006" key="3">
    <source>
        <dbReference type="Google" id="ProtNLM"/>
    </source>
</evidence>
<proteinExistence type="predicted"/>
<keyword evidence="2" id="KW-1185">Reference proteome</keyword>
<dbReference type="OrthoDB" id="2986975at2759"/>